<dbReference type="InterPro" id="IPR010295">
    <property type="entry name" value="DUF898"/>
</dbReference>
<name>A0A7G8Q6Y2_9GAMM</name>
<keyword evidence="1" id="KW-0472">Membrane</keyword>
<feature type="transmembrane region" description="Helical" evidence="1">
    <location>
        <begin position="181"/>
        <end position="200"/>
    </location>
</feature>
<feature type="transmembrane region" description="Helical" evidence="1">
    <location>
        <begin position="155"/>
        <end position="175"/>
    </location>
</feature>
<proteinExistence type="predicted"/>
<evidence type="ECO:0000313" key="3">
    <source>
        <dbReference type="Proteomes" id="UP000515873"/>
    </source>
</evidence>
<keyword evidence="1" id="KW-1133">Transmembrane helix</keyword>
<keyword evidence="3" id="KW-1185">Reference proteome</keyword>
<feature type="transmembrane region" description="Helical" evidence="1">
    <location>
        <begin position="229"/>
        <end position="250"/>
    </location>
</feature>
<dbReference type="RefSeq" id="WP_187057972.1">
    <property type="nucleotide sequence ID" value="NZ_CP060412.1"/>
</dbReference>
<accession>A0A7G8Q6Y2</accession>
<reference evidence="2 3" key="1">
    <citation type="submission" date="2020-08" db="EMBL/GenBank/DDBJ databases">
        <title>Dyella sp. G9 isolated from forest soil.</title>
        <authorList>
            <person name="Fu J."/>
            <person name="Qiu L."/>
        </authorList>
    </citation>
    <scope>NUCLEOTIDE SEQUENCE [LARGE SCALE GENOMIC DNA]</scope>
    <source>
        <strain evidence="2 3">G9</strain>
    </source>
</reference>
<feature type="transmembrane region" description="Helical" evidence="1">
    <location>
        <begin position="93"/>
        <end position="109"/>
    </location>
</feature>
<dbReference type="EMBL" id="CP060412">
    <property type="protein sequence ID" value="QNK02540.1"/>
    <property type="molecule type" value="Genomic_DNA"/>
</dbReference>
<organism evidence="2 3">
    <name type="scientific">Dyella telluris</name>
    <dbReference type="NCBI Taxonomy" id="2763498"/>
    <lineage>
        <taxon>Bacteria</taxon>
        <taxon>Pseudomonadati</taxon>
        <taxon>Pseudomonadota</taxon>
        <taxon>Gammaproteobacteria</taxon>
        <taxon>Lysobacterales</taxon>
        <taxon>Rhodanobacteraceae</taxon>
        <taxon>Dyella</taxon>
    </lineage>
</organism>
<dbReference type="Proteomes" id="UP000515873">
    <property type="component" value="Chromosome"/>
</dbReference>
<gene>
    <name evidence="2" type="ORF">H8F01_05220</name>
</gene>
<protein>
    <submittedName>
        <fullName evidence="2">DUF898 domain-containing protein</fullName>
    </submittedName>
</protein>
<feature type="transmembrane region" description="Helical" evidence="1">
    <location>
        <begin position="270"/>
        <end position="293"/>
    </location>
</feature>
<dbReference type="Pfam" id="PF05987">
    <property type="entry name" value="DUF898"/>
    <property type="match status" value="1"/>
</dbReference>
<feature type="transmembrane region" description="Helical" evidence="1">
    <location>
        <begin position="115"/>
        <end position="134"/>
    </location>
</feature>
<feature type="transmembrane region" description="Helical" evidence="1">
    <location>
        <begin position="39"/>
        <end position="59"/>
    </location>
</feature>
<evidence type="ECO:0000313" key="2">
    <source>
        <dbReference type="EMBL" id="QNK02540.1"/>
    </source>
</evidence>
<keyword evidence="1" id="KW-0812">Transmembrane</keyword>
<dbReference type="KEGG" id="dtl:H8F01_05220"/>
<feature type="transmembrane region" description="Helical" evidence="1">
    <location>
        <begin position="314"/>
        <end position="340"/>
    </location>
</feature>
<evidence type="ECO:0000256" key="1">
    <source>
        <dbReference type="SAM" id="Phobius"/>
    </source>
</evidence>
<sequence length="391" mass="43486">MHDETMASGVYLPEIGAAAERPVVNSRTLQFHGNAEDYFRIWIVNVALSLVTLGIYSAWATVRTRRYMYANTCLGGSPFDYLARPLPILKGRLLTALIFGIYALGGQFFKPAQFAAALLIAAFMPWMIVKSLMFRARYSSWRGLRFYFTDDYAGAYKWYLGVYFLMGIPLVAMGASSLTGHPIFGALLCVIGMIALYPWIKGNQQQWMVENHHFGGKSFKFNGDMGSYYSIYGLAALVALAWFMPTTGLFGALSPLLKGQINAHTKLPPISFVLAVYACMVPLYLGVWTFVHTRMTNMLYNQSQLGTYRFRSTLAYWPMLGIYLTNGLAVLCTIGLAMPWARIRMARYRAAHLEVIGGGDLSDFVRDAFSHGDIGATATELDSLLGIDIGL</sequence>
<dbReference type="AlphaFoldDB" id="A0A7G8Q6Y2"/>